<gene>
    <name evidence="2" type="ORF">BDV38DRAFT_102360</name>
</gene>
<accession>A0A5N6SQI3</accession>
<sequence>MGSSRSYFNQQSFLLFYLLSLPSWCTFLKSLYIGMALYGPLGLRSNNTKGTPVRRGKSYAGVGSVQKILWPTTGVRRLNQPATPKKKHDELYGYGYESELFRYVSPL</sequence>
<keyword evidence="1" id="KW-0812">Transmembrane</keyword>
<keyword evidence="1" id="KW-0472">Membrane</keyword>
<protein>
    <submittedName>
        <fullName evidence="2">Uncharacterized protein</fullName>
    </submittedName>
</protein>
<dbReference type="Proteomes" id="UP000325672">
    <property type="component" value="Unassembled WGS sequence"/>
</dbReference>
<keyword evidence="1" id="KW-1133">Transmembrane helix</keyword>
<reference evidence="2 3" key="1">
    <citation type="submission" date="2019-04" db="EMBL/GenBank/DDBJ databases">
        <title>Friends and foes A comparative genomics study of 23 Aspergillus species from section Flavi.</title>
        <authorList>
            <consortium name="DOE Joint Genome Institute"/>
            <person name="Kjaerbolling I."/>
            <person name="Vesth T."/>
            <person name="Frisvad J.C."/>
            <person name="Nybo J.L."/>
            <person name="Theobald S."/>
            <person name="Kildgaard S."/>
            <person name="Isbrandt T."/>
            <person name="Kuo A."/>
            <person name="Sato A."/>
            <person name="Lyhne E.K."/>
            <person name="Kogle M.E."/>
            <person name="Wiebenga A."/>
            <person name="Kun R.S."/>
            <person name="Lubbers R.J."/>
            <person name="Makela M.R."/>
            <person name="Barry K."/>
            <person name="Chovatia M."/>
            <person name="Clum A."/>
            <person name="Daum C."/>
            <person name="Haridas S."/>
            <person name="He G."/>
            <person name="LaButti K."/>
            <person name="Lipzen A."/>
            <person name="Mondo S."/>
            <person name="Riley R."/>
            <person name="Salamov A."/>
            <person name="Simmons B.A."/>
            <person name="Magnuson J.K."/>
            <person name="Henrissat B."/>
            <person name="Mortensen U.H."/>
            <person name="Larsen T.O."/>
            <person name="Devries R.P."/>
            <person name="Grigoriev I.V."/>
            <person name="Machida M."/>
            <person name="Baker S.E."/>
            <person name="Andersen M.R."/>
        </authorList>
    </citation>
    <scope>NUCLEOTIDE SEQUENCE [LARGE SCALE GENOMIC DNA]</scope>
    <source>
        <strain evidence="2 3">CBS 117625</strain>
    </source>
</reference>
<dbReference type="GeneID" id="43635075"/>
<name>A0A5N6SQI3_ASPPS</name>
<evidence type="ECO:0000313" key="2">
    <source>
        <dbReference type="EMBL" id="KAE8136845.1"/>
    </source>
</evidence>
<organism evidence="2 3">
    <name type="scientific">Aspergillus pseudotamarii</name>
    <dbReference type="NCBI Taxonomy" id="132259"/>
    <lineage>
        <taxon>Eukaryota</taxon>
        <taxon>Fungi</taxon>
        <taxon>Dikarya</taxon>
        <taxon>Ascomycota</taxon>
        <taxon>Pezizomycotina</taxon>
        <taxon>Eurotiomycetes</taxon>
        <taxon>Eurotiomycetidae</taxon>
        <taxon>Eurotiales</taxon>
        <taxon>Aspergillaceae</taxon>
        <taxon>Aspergillus</taxon>
        <taxon>Aspergillus subgen. Circumdati</taxon>
    </lineage>
</organism>
<dbReference type="EMBL" id="ML743581">
    <property type="protein sequence ID" value="KAE8136845.1"/>
    <property type="molecule type" value="Genomic_DNA"/>
</dbReference>
<dbReference type="RefSeq" id="XP_031912908.1">
    <property type="nucleotide sequence ID" value="XM_032050865.1"/>
</dbReference>
<keyword evidence="3" id="KW-1185">Reference proteome</keyword>
<feature type="transmembrane region" description="Helical" evidence="1">
    <location>
        <begin position="14"/>
        <end position="39"/>
    </location>
</feature>
<evidence type="ECO:0000256" key="1">
    <source>
        <dbReference type="SAM" id="Phobius"/>
    </source>
</evidence>
<proteinExistence type="predicted"/>
<dbReference type="AlphaFoldDB" id="A0A5N6SQI3"/>
<evidence type="ECO:0000313" key="3">
    <source>
        <dbReference type="Proteomes" id="UP000325672"/>
    </source>
</evidence>